<dbReference type="Proteomes" id="UP000214880">
    <property type="component" value="Unassembled WGS sequence"/>
</dbReference>
<dbReference type="PANTHER" id="PTHR23026">
    <property type="entry name" value="NADPH NITROREDUCTASE"/>
    <property type="match status" value="1"/>
</dbReference>
<dbReference type="STRING" id="146817.SAMN04488502_101466"/>
<dbReference type="Gene3D" id="3.40.109.10">
    <property type="entry name" value="NADH Oxidase"/>
    <property type="match status" value="1"/>
</dbReference>
<proteinExistence type="predicted"/>
<keyword evidence="3" id="KW-0560">Oxidoreductase</keyword>
<gene>
    <name evidence="5" type="ORF">SAMN04488502_101466</name>
</gene>
<dbReference type="RefSeq" id="WP_092067883.1">
    <property type="nucleotide sequence ID" value="NZ_FNHB01000001.1"/>
</dbReference>
<organism evidence="5 6">
    <name type="scientific">Dendrosporobacter quercicolus</name>
    <dbReference type="NCBI Taxonomy" id="146817"/>
    <lineage>
        <taxon>Bacteria</taxon>
        <taxon>Bacillati</taxon>
        <taxon>Bacillota</taxon>
        <taxon>Negativicutes</taxon>
        <taxon>Selenomonadales</taxon>
        <taxon>Sporomusaceae</taxon>
        <taxon>Dendrosporobacter</taxon>
    </lineage>
</organism>
<evidence type="ECO:0000256" key="2">
    <source>
        <dbReference type="ARBA" id="ARBA00022643"/>
    </source>
</evidence>
<dbReference type="SUPFAM" id="SSF55469">
    <property type="entry name" value="FMN-dependent nitroreductase-like"/>
    <property type="match status" value="1"/>
</dbReference>
<feature type="domain" description="Nitroreductase" evidence="4">
    <location>
        <begin position="24"/>
        <end position="209"/>
    </location>
</feature>
<accession>A0A1G9LTG2</accession>
<dbReference type="InterPro" id="IPR050627">
    <property type="entry name" value="Nitroreductase/BluB"/>
</dbReference>
<protein>
    <submittedName>
        <fullName evidence="5">Nitroreductase</fullName>
    </submittedName>
</protein>
<evidence type="ECO:0000259" key="4">
    <source>
        <dbReference type="Pfam" id="PF00881"/>
    </source>
</evidence>
<dbReference type="CDD" id="cd02136">
    <property type="entry name" value="PnbA_NfnB-like"/>
    <property type="match status" value="1"/>
</dbReference>
<evidence type="ECO:0000256" key="3">
    <source>
        <dbReference type="ARBA" id="ARBA00023002"/>
    </source>
</evidence>
<keyword evidence="1" id="KW-0285">Flavoprotein</keyword>
<dbReference type="OrthoDB" id="9812105at2"/>
<name>A0A1G9LTG2_9FIRM</name>
<dbReference type="Pfam" id="PF00881">
    <property type="entry name" value="Nitroreductase"/>
    <property type="match status" value="1"/>
</dbReference>
<reference evidence="5 6" key="1">
    <citation type="submission" date="2016-10" db="EMBL/GenBank/DDBJ databases">
        <authorList>
            <person name="de Groot N.N."/>
        </authorList>
    </citation>
    <scope>NUCLEOTIDE SEQUENCE [LARGE SCALE GENOMIC DNA]</scope>
    <source>
        <strain evidence="5 6">DSM 1736</strain>
    </source>
</reference>
<evidence type="ECO:0000256" key="1">
    <source>
        <dbReference type="ARBA" id="ARBA00022630"/>
    </source>
</evidence>
<keyword evidence="6" id="KW-1185">Reference proteome</keyword>
<dbReference type="GO" id="GO:0016491">
    <property type="term" value="F:oxidoreductase activity"/>
    <property type="evidence" value="ECO:0007669"/>
    <property type="project" value="UniProtKB-KW"/>
</dbReference>
<sequence>MSTGERIRQETPAEAGRDIILCTIRERRSVRAFLDRPVARELIETVLDAARWAPSGANMQPWYVRVVTGVTKARITRALLEAREKSIREHPDYQYYPVEWFEPYKSRRMGLGVAMYSTQGARRNRAESWNNNYRFFGAPVGLLFFIHKDLATGSWMDYGMFIQNVMLAARALGLETCCQASICDYPDQIREILGIGPERLLACAVNLGYPDWSAPVNGFARARAPVAGFTVFHD</sequence>
<evidence type="ECO:0000313" key="5">
    <source>
        <dbReference type="EMBL" id="SDL65382.1"/>
    </source>
</evidence>
<dbReference type="AlphaFoldDB" id="A0A1G9LTG2"/>
<dbReference type="InterPro" id="IPR000415">
    <property type="entry name" value="Nitroreductase-like"/>
</dbReference>
<dbReference type="EMBL" id="FNHB01000001">
    <property type="protein sequence ID" value="SDL65382.1"/>
    <property type="molecule type" value="Genomic_DNA"/>
</dbReference>
<keyword evidence="2" id="KW-0288">FMN</keyword>
<dbReference type="PANTHER" id="PTHR23026:SF90">
    <property type="entry name" value="IODOTYROSINE DEIODINASE 1"/>
    <property type="match status" value="1"/>
</dbReference>
<dbReference type="InterPro" id="IPR029479">
    <property type="entry name" value="Nitroreductase"/>
</dbReference>
<evidence type="ECO:0000313" key="6">
    <source>
        <dbReference type="Proteomes" id="UP000214880"/>
    </source>
</evidence>